<keyword evidence="3" id="KW-1185">Reference proteome</keyword>
<dbReference type="Proteomes" id="UP000188354">
    <property type="component" value="Chromosome LG14"/>
</dbReference>
<evidence type="ECO:0000313" key="2">
    <source>
        <dbReference type="EMBL" id="OIV97622.1"/>
    </source>
</evidence>
<gene>
    <name evidence="2" type="ORF">TanjilG_12379</name>
</gene>
<dbReference type="Gramene" id="OIV97622">
    <property type="protein sequence ID" value="OIV97622"/>
    <property type="gene ID" value="TanjilG_12379"/>
</dbReference>
<dbReference type="PANTHER" id="PTHR36398">
    <property type="entry name" value="PLASMA MEMBRANE FUSION PROTEIN"/>
    <property type="match status" value="1"/>
</dbReference>
<evidence type="ECO:0000256" key="1">
    <source>
        <dbReference type="SAM" id="Phobius"/>
    </source>
</evidence>
<protein>
    <submittedName>
        <fullName evidence="2">Uncharacterized protein</fullName>
    </submittedName>
</protein>
<name>A0A4P1QYA3_LUPAN</name>
<reference evidence="2 3" key="1">
    <citation type="journal article" date="2017" name="Plant Biotechnol. J.">
        <title>A comprehensive draft genome sequence for lupin (Lupinus angustifolius), an emerging health food: insights into plant-microbe interactions and legume evolution.</title>
        <authorList>
            <person name="Hane J.K."/>
            <person name="Ming Y."/>
            <person name="Kamphuis L.G."/>
            <person name="Nelson M.N."/>
            <person name="Garg G."/>
            <person name="Atkins C.A."/>
            <person name="Bayer P.E."/>
            <person name="Bravo A."/>
            <person name="Bringans S."/>
            <person name="Cannon S."/>
            <person name="Edwards D."/>
            <person name="Foley R."/>
            <person name="Gao L.L."/>
            <person name="Harrison M.J."/>
            <person name="Huang W."/>
            <person name="Hurgobin B."/>
            <person name="Li S."/>
            <person name="Liu C.W."/>
            <person name="McGrath A."/>
            <person name="Morahan G."/>
            <person name="Murray J."/>
            <person name="Weller J."/>
            <person name="Jian J."/>
            <person name="Singh K.B."/>
        </authorList>
    </citation>
    <scope>NUCLEOTIDE SEQUENCE [LARGE SCALE GENOMIC DNA]</scope>
    <source>
        <strain evidence="3">cv. Tanjil</strain>
        <tissue evidence="2">Whole plant</tissue>
    </source>
</reference>
<dbReference type="STRING" id="3871.A0A4P1QYA3"/>
<keyword evidence="1" id="KW-1133">Transmembrane helix</keyword>
<dbReference type="EMBL" id="CM007374">
    <property type="protein sequence ID" value="OIV97622.1"/>
    <property type="molecule type" value="Genomic_DNA"/>
</dbReference>
<accession>A0A4P1QYA3</accession>
<keyword evidence="1" id="KW-0812">Transmembrane</keyword>
<proteinExistence type="predicted"/>
<keyword evidence="1" id="KW-0472">Membrane</keyword>
<dbReference type="GO" id="GO:0009507">
    <property type="term" value="C:chloroplast"/>
    <property type="evidence" value="ECO:0007669"/>
    <property type="project" value="TreeGrafter"/>
</dbReference>
<organism evidence="2 3">
    <name type="scientific">Lupinus angustifolius</name>
    <name type="common">Narrow-leaved blue lupine</name>
    <dbReference type="NCBI Taxonomy" id="3871"/>
    <lineage>
        <taxon>Eukaryota</taxon>
        <taxon>Viridiplantae</taxon>
        <taxon>Streptophyta</taxon>
        <taxon>Embryophyta</taxon>
        <taxon>Tracheophyta</taxon>
        <taxon>Spermatophyta</taxon>
        <taxon>Magnoliopsida</taxon>
        <taxon>eudicotyledons</taxon>
        <taxon>Gunneridae</taxon>
        <taxon>Pentapetalae</taxon>
        <taxon>rosids</taxon>
        <taxon>fabids</taxon>
        <taxon>Fabales</taxon>
        <taxon>Fabaceae</taxon>
        <taxon>Papilionoideae</taxon>
        <taxon>50 kb inversion clade</taxon>
        <taxon>genistoids sensu lato</taxon>
        <taxon>core genistoids</taxon>
        <taxon>Genisteae</taxon>
        <taxon>Lupinus</taxon>
    </lineage>
</organism>
<dbReference type="PANTHER" id="PTHR36398:SF1">
    <property type="entry name" value="PLASMA MEMBRANE FUSION PROTEIN"/>
    <property type="match status" value="1"/>
</dbReference>
<dbReference type="AlphaFoldDB" id="A0A4P1QYA3"/>
<feature type="transmembrane region" description="Helical" evidence="1">
    <location>
        <begin position="69"/>
        <end position="87"/>
    </location>
</feature>
<sequence>MPGSTVNGASSTTLSTVLAAPSSSFFLKPKHICFLTPTRRDFAFLSFLSSTTSFLSSPASAIEFGICTLRATLLLLLLLLLLILLNLTCNSLCSRTKGLVERTEEEVLQLLISTSETDTTYSDEDLQKIQDLFRSAARDCVPEDRNSFVNFQANTGVEVCTFRLIVKNAASLRASKDPVKLKAEALLDNLIRNKGNWESVFEKMQNFDNINNTFLHFGLKGQGLC</sequence>
<evidence type="ECO:0000313" key="3">
    <source>
        <dbReference type="Proteomes" id="UP000188354"/>
    </source>
</evidence>